<proteinExistence type="predicted"/>
<organism evidence="1 2">
    <name type="scientific">Dendrobium chrysotoxum</name>
    <name type="common">Orchid</name>
    <dbReference type="NCBI Taxonomy" id="161865"/>
    <lineage>
        <taxon>Eukaryota</taxon>
        <taxon>Viridiplantae</taxon>
        <taxon>Streptophyta</taxon>
        <taxon>Embryophyta</taxon>
        <taxon>Tracheophyta</taxon>
        <taxon>Spermatophyta</taxon>
        <taxon>Magnoliopsida</taxon>
        <taxon>Liliopsida</taxon>
        <taxon>Asparagales</taxon>
        <taxon>Orchidaceae</taxon>
        <taxon>Epidendroideae</taxon>
        <taxon>Malaxideae</taxon>
        <taxon>Dendrobiinae</taxon>
        <taxon>Dendrobium</taxon>
    </lineage>
</organism>
<comment type="caution">
    <text evidence="1">The sequence shown here is derived from an EMBL/GenBank/DDBJ whole genome shotgun (WGS) entry which is preliminary data.</text>
</comment>
<name>A0AAV7H4C8_DENCH</name>
<gene>
    <name evidence="1" type="ORF">IEQ34_007908</name>
</gene>
<dbReference type="EMBL" id="JAGFBR010000008">
    <property type="protein sequence ID" value="KAH0463326.1"/>
    <property type="molecule type" value="Genomic_DNA"/>
</dbReference>
<dbReference type="Proteomes" id="UP000775213">
    <property type="component" value="Unassembled WGS sequence"/>
</dbReference>
<reference evidence="1 2" key="1">
    <citation type="journal article" date="2021" name="Hortic Res">
        <title>Chromosome-scale assembly of the Dendrobium chrysotoxum genome enhances the understanding of orchid evolution.</title>
        <authorList>
            <person name="Zhang Y."/>
            <person name="Zhang G.Q."/>
            <person name="Zhang D."/>
            <person name="Liu X.D."/>
            <person name="Xu X.Y."/>
            <person name="Sun W.H."/>
            <person name="Yu X."/>
            <person name="Zhu X."/>
            <person name="Wang Z.W."/>
            <person name="Zhao X."/>
            <person name="Zhong W.Y."/>
            <person name="Chen H."/>
            <person name="Yin W.L."/>
            <person name="Huang T."/>
            <person name="Niu S.C."/>
            <person name="Liu Z.J."/>
        </authorList>
    </citation>
    <scope>NUCLEOTIDE SEQUENCE [LARGE SCALE GENOMIC DNA]</scope>
    <source>
        <strain evidence="1">Lindl</strain>
    </source>
</reference>
<evidence type="ECO:0000313" key="2">
    <source>
        <dbReference type="Proteomes" id="UP000775213"/>
    </source>
</evidence>
<dbReference type="AlphaFoldDB" id="A0AAV7H4C8"/>
<protein>
    <submittedName>
        <fullName evidence="1">Uncharacterized protein</fullName>
    </submittedName>
</protein>
<evidence type="ECO:0000313" key="1">
    <source>
        <dbReference type="EMBL" id="KAH0463326.1"/>
    </source>
</evidence>
<accession>A0AAV7H4C8</accession>
<sequence length="130" mass="14091">MGSDLNNLADDLDEKCRDIRGVSTAKPSLCLHSTAVPVFSATKPRGVPHGRRITQRSVAPQRYSCNQLGYGLSAKRHDYLLNSESTLARIASEEILQHCSAKGGGGERAPPKKNMAAYENIATEKLIAKI</sequence>
<keyword evidence="2" id="KW-1185">Reference proteome</keyword>